<keyword evidence="2" id="KW-0238">DNA-binding</keyword>
<dbReference type="PRINTS" id="PR00037">
    <property type="entry name" value="HTHLACR"/>
</dbReference>
<dbReference type="InterPro" id="IPR001034">
    <property type="entry name" value="DeoR_HTH"/>
</dbReference>
<dbReference type="PROSITE" id="PS51000">
    <property type="entry name" value="HTH_DEOR_2"/>
    <property type="match status" value="1"/>
</dbReference>
<dbReference type="AlphaFoldDB" id="A0A656IBZ8"/>
<keyword evidence="1" id="KW-0805">Transcription regulation</keyword>
<evidence type="ECO:0000313" key="5">
    <source>
        <dbReference type="EMBL" id="EPI64355.1"/>
    </source>
</evidence>
<evidence type="ECO:0000256" key="2">
    <source>
        <dbReference type="ARBA" id="ARBA00023125"/>
    </source>
</evidence>
<dbReference type="InterPro" id="IPR036388">
    <property type="entry name" value="WH-like_DNA-bd_sf"/>
</dbReference>
<dbReference type="GO" id="GO:0003700">
    <property type="term" value="F:DNA-binding transcription factor activity"/>
    <property type="evidence" value="ECO:0007669"/>
    <property type="project" value="InterPro"/>
</dbReference>
<dbReference type="SUPFAM" id="SSF46785">
    <property type="entry name" value="Winged helix' DNA-binding domain"/>
    <property type="match status" value="1"/>
</dbReference>
<sequence>MKVNIVCEILNVYHDVENRGVIVAAKDRIQAIKQMVANDKKVTVSNLSSIFQVTEETIRRDLEKLEDEGFLTRTYGGAVLNSAVLADNIHFYKRAKSFYEEKQIIARNTLPFIKNKTTMAADSSSTVMELLKLLKDRNDLTLLTNSAEAFHELAQSDINLVSTGGELNKNTLSLQGRITKEIISRYHVDIMVMSCKGLDMASGALDSNEAEAEIKKTMIRQATEVALLVDHSKFDRKAFVRLVDFSHIHYLITNKTPGDEWIAFCDKNNIQLVY</sequence>
<dbReference type="GO" id="GO:0003677">
    <property type="term" value="F:DNA binding"/>
    <property type="evidence" value="ECO:0007669"/>
    <property type="project" value="UniProtKB-KW"/>
</dbReference>
<dbReference type="EMBL" id="ATFT01000116">
    <property type="protein sequence ID" value="EPI64355.1"/>
    <property type="molecule type" value="Genomic_DNA"/>
</dbReference>
<evidence type="ECO:0000256" key="1">
    <source>
        <dbReference type="ARBA" id="ARBA00023015"/>
    </source>
</evidence>
<dbReference type="Proteomes" id="UP000014535">
    <property type="component" value="Unassembled WGS sequence"/>
</dbReference>
<dbReference type="SMART" id="SM00420">
    <property type="entry name" value="HTH_DEOR"/>
    <property type="match status" value="1"/>
</dbReference>
<dbReference type="SMART" id="SM01134">
    <property type="entry name" value="DeoRC"/>
    <property type="match status" value="1"/>
</dbReference>
<keyword evidence="3" id="KW-0804">Transcription</keyword>
<comment type="caution">
    <text evidence="5">The sequence shown here is derived from an EMBL/GenBank/DDBJ whole genome shotgun (WGS) entry which is preliminary data.</text>
</comment>
<gene>
    <name evidence="5" type="ORF">A673_04370</name>
</gene>
<dbReference type="InterPro" id="IPR037171">
    <property type="entry name" value="NagB/RpiA_transferase-like"/>
</dbReference>
<dbReference type="Gene3D" id="1.10.10.10">
    <property type="entry name" value="Winged helix-like DNA-binding domain superfamily/Winged helix DNA-binding domain"/>
    <property type="match status" value="1"/>
</dbReference>
<dbReference type="InterPro" id="IPR050313">
    <property type="entry name" value="Carb_Metab_HTH_regulators"/>
</dbReference>
<proteinExistence type="predicted"/>
<protein>
    <submittedName>
        <fullName evidence="5">Transcriptional regulator, DeoR family</fullName>
    </submittedName>
</protein>
<dbReference type="InterPro" id="IPR014036">
    <property type="entry name" value="DeoR-like_C"/>
</dbReference>
<dbReference type="InterPro" id="IPR018356">
    <property type="entry name" value="Tscrpt_reg_HTH_DeoR_CS"/>
</dbReference>
<dbReference type="SUPFAM" id="SSF100950">
    <property type="entry name" value="NagB/RpiA/CoA transferase-like"/>
    <property type="match status" value="1"/>
</dbReference>
<dbReference type="PANTHER" id="PTHR30363:SF44">
    <property type="entry name" value="AGA OPERON TRANSCRIPTIONAL REPRESSOR-RELATED"/>
    <property type="match status" value="1"/>
</dbReference>
<dbReference type="Gene3D" id="3.40.50.1360">
    <property type="match status" value="1"/>
</dbReference>
<accession>A0A656IBZ8</accession>
<dbReference type="PANTHER" id="PTHR30363">
    <property type="entry name" value="HTH-TYPE TRANSCRIPTIONAL REGULATOR SRLR-RELATED"/>
    <property type="match status" value="1"/>
</dbReference>
<dbReference type="Pfam" id="PF08220">
    <property type="entry name" value="HTH_DeoR"/>
    <property type="match status" value="1"/>
</dbReference>
<evidence type="ECO:0000313" key="6">
    <source>
        <dbReference type="Proteomes" id="UP000014535"/>
    </source>
</evidence>
<feature type="domain" description="HTH deoR-type" evidence="4">
    <location>
        <begin position="25"/>
        <end position="80"/>
    </location>
</feature>
<dbReference type="PROSITE" id="PS00894">
    <property type="entry name" value="HTH_DEOR_1"/>
    <property type="match status" value="1"/>
</dbReference>
<evidence type="ECO:0000256" key="3">
    <source>
        <dbReference type="ARBA" id="ARBA00023163"/>
    </source>
</evidence>
<evidence type="ECO:0000259" key="4">
    <source>
        <dbReference type="PROSITE" id="PS51000"/>
    </source>
</evidence>
<organism evidence="5 6">
    <name type="scientific">Salmonella enteritidis (strain 2009K0958)</name>
    <dbReference type="NCBI Taxonomy" id="1192586"/>
    <lineage>
        <taxon>Bacteria</taxon>
        <taxon>Pseudomonadati</taxon>
        <taxon>Pseudomonadota</taxon>
        <taxon>Gammaproteobacteria</taxon>
        <taxon>Enterobacterales</taxon>
        <taxon>Enterobacteriaceae</taxon>
        <taxon>Salmonella</taxon>
    </lineage>
</organism>
<reference evidence="5 6" key="1">
    <citation type="submission" date="2013-04" db="EMBL/GenBank/DDBJ databases">
        <authorList>
            <person name="McClelland M."/>
            <person name="Porwollik S."/>
            <person name="Desai P."/>
            <person name="Cheng P."/>
            <person name="Wollam A."/>
            <person name="Pepin K."/>
            <person name="Palsikar V.B."/>
            <person name="Fulton L."/>
            <person name="Fulton R."/>
            <person name="Delehaunty K."/>
            <person name="Fronick C."/>
            <person name="Godfrey J."/>
            <person name="Waligorski J."/>
            <person name="Appelbaum E."/>
            <person name="Tomlinson C."/>
            <person name="Warren W."/>
            <person name="Sodergren E."/>
            <person name="Weinstock G."/>
            <person name="Wilson R.K."/>
        </authorList>
    </citation>
    <scope>NUCLEOTIDE SEQUENCE [LARGE SCALE GENOMIC DNA]</scope>
    <source>
        <strain evidence="5 6">2009K0958</strain>
    </source>
</reference>
<dbReference type="Pfam" id="PF00455">
    <property type="entry name" value="DeoRC"/>
    <property type="match status" value="1"/>
</dbReference>
<dbReference type="InterPro" id="IPR036390">
    <property type="entry name" value="WH_DNA-bd_sf"/>
</dbReference>
<name>A0A656IBZ8_SALE2</name>